<dbReference type="Proteomes" id="UP000054270">
    <property type="component" value="Unassembled WGS sequence"/>
</dbReference>
<dbReference type="AlphaFoldDB" id="A0A0D2PDN7"/>
<gene>
    <name evidence="2" type="ORF">HYPSUDRAFT_90065</name>
</gene>
<dbReference type="EMBL" id="KN817590">
    <property type="protein sequence ID" value="KJA18340.1"/>
    <property type="molecule type" value="Genomic_DNA"/>
</dbReference>
<keyword evidence="3" id="KW-1185">Reference proteome</keyword>
<evidence type="ECO:0000313" key="3">
    <source>
        <dbReference type="Proteomes" id="UP000054270"/>
    </source>
</evidence>
<evidence type="ECO:0000313" key="2">
    <source>
        <dbReference type="EMBL" id="KJA18340.1"/>
    </source>
</evidence>
<keyword evidence="1" id="KW-1133">Transmembrane helix</keyword>
<keyword evidence="1" id="KW-0812">Transmembrane</keyword>
<name>A0A0D2PDN7_HYPSF</name>
<evidence type="ECO:0000256" key="1">
    <source>
        <dbReference type="SAM" id="Phobius"/>
    </source>
</evidence>
<sequence length="92" mass="10276">MSYLILRSSVISQVVHCCIFISPSTIHYFTLLGTRIPHTQGSIVWLSKNISKPQPNYLYTFSFFSSFVSSLSYSFASHISLIGVDFFSVAVG</sequence>
<organism evidence="2 3">
    <name type="scientific">Hypholoma sublateritium (strain FD-334 SS-4)</name>
    <dbReference type="NCBI Taxonomy" id="945553"/>
    <lineage>
        <taxon>Eukaryota</taxon>
        <taxon>Fungi</taxon>
        <taxon>Dikarya</taxon>
        <taxon>Basidiomycota</taxon>
        <taxon>Agaricomycotina</taxon>
        <taxon>Agaricomycetes</taxon>
        <taxon>Agaricomycetidae</taxon>
        <taxon>Agaricales</taxon>
        <taxon>Agaricineae</taxon>
        <taxon>Strophariaceae</taxon>
        <taxon>Hypholoma</taxon>
    </lineage>
</organism>
<accession>A0A0D2PDN7</accession>
<feature type="transmembrane region" description="Helical" evidence="1">
    <location>
        <begin position="57"/>
        <end position="76"/>
    </location>
</feature>
<protein>
    <submittedName>
        <fullName evidence="2">Uncharacterized protein</fullName>
    </submittedName>
</protein>
<reference evidence="3" key="1">
    <citation type="submission" date="2014-04" db="EMBL/GenBank/DDBJ databases">
        <title>Evolutionary Origins and Diversification of the Mycorrhizal Mutualists.</title>
        <authorList>
            <consortium name="DOE Joint Genome Institute"/>
            <consortium name="Mycorrhizal Genomics Consortium"/>
            <person name="Kohler A."/>
            <person name="Kuo A."/>
            <person name="Nagy L.G."/>
            <person name="Floudas D."/>
            <person name="Copeland A."/>
            <person name="Barry K.W."/>
            <person name="Cichocki N."/>
            <person name="Veneault-Fourrey C."/>
            <person name="LaButti K."/>
            <person name="Lindquist E.A."/>
            <person name="Lipzen A."/>
            <person name="Lundell T."/>
            <person name="Morin E."/>
            <person name="Murat C."/>
            <person name="Riley R."/>
            <person name="Ohm R."/>
            <person name="Sun H."/>
            <person name="Tunlid A."/>
            <person name="Henrissat B."/>
            <person name="Grigoriev I.V."/>
            <person name="Hibbett D.S."/>
            <person name="Martin F."/>
        </authorList>
    </citation>
    <scope>NUCLEOTIDE SEQUENCE [LARGE SCALE GENOMIC DNA]</scope>
    <source>
        <strain evidence="3">FD-334 SS-4</strain>
    </source>
</reference>
<proteinExistence type="predicted"/>
<keyword evidence="1" id="KW-0472">Membrane</keyword>